<evidence type="ECO:0000256" key="2">
    <source>
        <dbReference type="ARBA" id="ARBA00023125"/>
    </source>
</evidence>
<keyword evidence="3" id="KW-0804">Transcription</keyword>
<protein>
    <submittedName>
        <fullName evidence="5">AraC family transcriptional regulator</fullName>
    </submittedName>
</protein>
<dbReference type="PANTHER" id="PTHR43280:SF28">
    <property type="entry name" value="HTH-TYPE TRANSCRIPTIONAL ACTIVATOR RHAS"/>
    <property type="match status" value="1"/>
</dbReference>
<feature type="domain" description="HTH araC/xylS-type" evidence="4">
    <location>
        <begin position="198"/>
        <end position="296"/>
    </location>
</feature>
<dbReference type="Gene3D" id="1.10.10.60">
    <property type="entry name" value="Homeodomain-like"/>
    <property type="match status" value="2"/>
</dbReference>
<dbReference type="Proteomes" id="UP001198200">
    <property type="component" value="Unassembled WGS sequence"/>
</dbReference>
<comment type="caution">
    <text evidence="5">The sequence shown here is derived from an EMBL/GenBank/DDBJ whole genome shotgun (WGS) entry which is preliminary data.</text>
</comment>
<dbReference type="Pfam" id="PF12833">
    <property type="entry name" value="HTH_18"/>
    <property type="match status" value="1"/>
</dbReference>
<dbReference type="EMBL" id="JAJEQN010000002">
    <property type="protein sequence ID" value="MCC2220284.1"/>
    <property type="molecule type" value="Genomic_DNA"/>
</dbReference>
<organism evidence="5 6">
    <name type="scientific">Anthropogastromicrobium aceti</name>
    <dbReference type="NCBI Taxonomy" id="2981768"/>
    <lineage>
        <taxon>Bacteria</taxon>
        <taxon>Bacillati</taxon>
        <taxon>Bacillota</taxon>
        <taxon>Clostridia</taxon>
        <taxon>Lachnospirales</taxon>
        <taxon>Lachnospiraceae</taxon>
        <taxon>Anthropogastromicrobium</taxon>
    </lineage>
</organism>
<name>A0AAE3JB32_9FIRM</name>
<dbReference type="InterPro" id="IPR011051">
    <property type="entry name" value="RmlC_Cupin_sf"/>
</dbReference>
<gene>
    <name evidence="5" type="ORF">LKD48_01305</name>
</gene>
<keyword evidence="1" id="KW-0805">Transcription regulation</keyword>
<proteinExistence type="predicted"/>
<dbReference type="GO" id="GO:0003700">
    <property type="term" value="F:DNA-binding transcription factor activity"/>
    <property type="evidence" value="ECO:0007669"/>
    <property type="project" value="InterPro"/>
</dbReference>
<dbReference type="PRINTS" id="PR00032">
    <property type="entry name" value="HTHARAC"/>
</dbReference>
<dbReference type="InterPro" id="IPR014710">
    <property type="entry name" value="RmlC-like_jellyroll"/>
</dbReference>
<evidence type="ECO:0000313" key="5">
    <source>
        <dbReference type="EMBL" id="MCC2220284.1"/>
    </source>
</evidence>
<keyword evidence="2" id="KW-0238">DNA-binding</keyword>
<evidence type="ECO:0000313" key="6">
    <source>
        <dbReference type="Proteomes" id="UP001198200"/>
    </source>
</evidence>
<dbReference type="AlphaFoldDB" id="A0AAE3JB32"/>
<dbReference type="PROSITE" id="PS01124">
    <property type="entry name" value="HTH_ARAC_FAMILY_2"/>
    <property type="match status" value="1"/>
</dbReference>
<keyword evidence="6" id="KW-1185">Reference proteome</keyword>
<dbReference type="PROSITE" id="PS00041">
    <property type="entry name" value="HTH_ARAC_FAMILY_1"/>
    <property type="match status" value="1"/>
</dbReference>
<dbReference type="RefSeq" id="WP_308730927.1">
    <property type="nucleotide sequence ID" value="NZ_JAJEQN010000002.1"/>
</dbReference>
<dbReference type="PANTHER" id="PTHR43280">
    <property type="entry name" value="ARAC-FAMILY TRANSCRIPTIONAL REGULATOR"/>
    <property type="match status" value="1"/>
</dbReference>
<evidence type="ECO:0000256" key="1">
    <source>
        <dbReference type="ARBA" id="ARBA00023015"/>
    </source>
</evidence>
<dbReference type="Pfam" id="PF07883">
    <property type="entry name" value="Cupin_2"/>
    <property type="match status" value="1"/>
</dbReference>
<dbReference type="InterPro" id="IPR009057">
    <property type="entry name" value="Homeodomain-like_sf"/>
</dbReference>
<dbReference type="SUPFAM" id="SSF46689">
    <property type="entry name" value="Homeodomain-like"/>
    <property type="match status" value="2"/>
</dbReference>
<dbReference type="SUPFAM" id="SSF51182">
    <property type="entry name" value="RmlC-like cupins"/>
    <property type="match status" value="1"/>
</dbReference>
<sequence length="303" mass="35993">MNFNTFYNKILTDENMMETIRHSTSAYQFQFYYDNLALFDFHCIEWHWHVEFEFVYVEKGTAVFCVGEKQVTLETGQGLFVNSKILHRFYSKEGAVIPNFVFVPAFIAPQSSLIYKKYVEPIEHSTLEGLTFLPEIPWQADILHVMEKIVQVQKEEKDDELKTSFLVQELWYLIYLHVEETKLEEKKEDFTSSQARLQLMMQYIHQHFGEKISLEDIAEQAVVSKSTALNLFRRYLHDTPVHYLLKYRLQESASLLVTTQKKVMVIAQNVGFENVDYFCKMFKKYYKMTPTEYREKHITKGLD</sequence>
<dbReference type="InterPro" id="IPR018062">
    <property type="entry name" value="HTH_AraC-typ_CS"/>
</dbReference>
<dbReference type="InterPro" id="IPR013096">
    <property type="entry name" value="Cupin_2"/>
</dbReference>
<dbReference type="GO" id="GO:0043565">
    <property type="term" value="F:sequence-specific DNA binding"/>
    <property type="evidence" value="ECO:0007669"/>
    <property type="project" value="InterPro"/>
</dbReference>
<dbReference type="InterPro" id="IPR018060">
    <property type="entry name" value="HTH_AraC"/>
</dbReference>
<evidence type="ECO:0000256" key="3">
    <source>
        <dbReference type="ARBA" id="ARBA00023163"/>
    </source>
</evidence>
<dbReference type="InterPro" id="IPR020449">
    <property type="entry name" value="Tscrpt_reg_AraC-type_HTH"/>
</dbReference>
<reference evidence="5 6" key="1">
    <citation type="submission" date="2021-10" db="EMBL/GenBank/DDBJ databases">
        <title>Anaerobic single-cell dispensing facilitates the cultivation of human gut bacteria.</title>
        <authorList>
            <person name="Afrizal A."/>
        </authorList>
    </citation>
    <scope>NUCLEOTIDE SEQUENCE [LARGE SCALE GENOMIC DNA]</scope>
    <source>
        <strain evidence="5 6">CLA-AA-H224</strain>
    </source>
</reference>
<dbReference type="SMART" id="SM00342">
    <property type="entry name" value="HTH_ARAC"/>
    <property type="match status" value="1"/>
</dbReference>
<evidence type="ECO:0000259" key="4">
    <source>
        <dbReference type="PROSITE" id="PS01124"/>
    </source>
</evidence>
<dbReference type="Gene3D" id="2.60.120.10">
    <property type="entry name" value="Jelly Rolls"/>
    <property type="match status" value="1"/>
</dbReference>
<accession>A0AAE3JB32</accession>